<feature type="chain" id="PRO_5046749958" description="Secreted protein" evidence="1">
    <location>
        <begin position="25"/>
        <end position="66"/>
    </location>
</feature>
<organism evidence="2 3">
    <name type="scientific">Streptomyces lanatus</name>
    <dbReference type="NCBI Taxonomy" id="66900"/>
    <lineage>
        <taxon>Bacteria</taxon>
        <taxon>Bacillati</taxon>
        <taxon>Actinomycetota</taxon>
        <taxon>Actinomycetes</taxon>
        <taxon>Kitasatosporales</taxon>
        <taxon>Streptomycetaceae</taxon>
        <taxon>Streptomyces</taxon>
    </lineage>
</organism>
<dbReference type="Proteomes" id="UP001486207">
    <property type="component" value="Unassembled WGS sequence"/>
</dbReference>
<dbReference type="RefSeq" id="WP_190074164.1">
    <property type="nucleotide sequence ID" value="NZ_BNBM01000017.1"/>
</dbReference>
<evidence type="ECO:0008006" key="4">
    <source>
        <dbReference type="Google" id="ProtNLM"/>
    </source>
</evidence>
<evidence type="ECO:0000256" key="1">
    <source>
        <dbReference type="SAM" id="SignalP"/>
    </source>
</evidence>
<keyword evidence="3" id="KW-1185">Reference proteome</keyword>
<comment type="caution">
    <text evidence="2">The sequence shown here is derived from an EMBL/GenBank/DDBJ whole genome shotgun (WGS) entry which is preliminary data.</text>
</comment>
<feature type="signal peptide" evidence="1">
    <location>
        <begin position="1"/>
        <end position="24"/>
    </location>
</feature>
<keyword evidence="1" id="KW-0732">Signal</keyword>
<reference evidence="2 3" key="1">
    <citation type="submission" date="2024-06" db="EMBL/GenBank/DDBJ databases">
        <title>The Natural Products Discovery Center: Release of the First 8490 Sequenced Strains for Exploring Actinobacteria Biosynthetic Diversity.</title>
        <authorList>
            <person name="Kalkreuter E."/>
            <person name="Kautsar S.A."/>
            <person name="Yang D."/>
            <person name="Bader C.D."/>
            <person name="Teijaro C.N."/>
            <person name="Fluegel L."/>
            <person name="Davis C.M."/>
            <person name="Simpson J.R."/>
            <person name="Lauterbach L."/>
            <person name="Steele A.D."/>
            <person name="Gui C."/>
            <person name="Meng S."/>
            <person name="Li G."/>
            <person name="Viehrig K."/>
            <person name="Ye F."/>
            <person name="Su P."/>
            <person name="Kiefer A.F."/>
            <person name="Nichols A."/>
            <person name="Cepeda A.J."/>
            <person name="Yan W."/>
            <person name="Fan B."/>
            <person name="Jiang Y."/>
            <person name="Adhikari A."/>
            <person name="Zheng C.-J."/>
            <person name="Schuster L."/>
            <person name="Cowan T.M."/>
            <person name="Smanski M.J."/>
            <person name="Chevrette M.G."/>
            <person name="De Carvalho L.P.S."/>
            <person name="Shen B."/>
        </authorList>
    </citation>
    <scope>NUCLEOTIDE SEQUENCE [LARGE SCALE GENOMIC DNA]</scope>
    <source>
        <strain evidence="2 3">NPDC000155</strain>
    </source>
</reference>
<sequence>MRRTVAVAVGAIVFLGVLVTPASAAPAPSAAPRNIEGAVTCVMGSFDNPMDILTNLPGCLPELLKP</sequence>
<gene>
    <name evidence="2" type="ORF">ABT384_31530</name>
</gene>
<proteinExistence type="predicted"/>
<dbReference type="EMBL" id="JBEPFB010000017">
    <property type="protein sequence ID" value="MER7377171.1"/>
    <property type="molecule type" value="Genomic_DNA"/>
</dbReference>
<accession>A0ABV1Y019</accession>
<evidence type="ECO:0000313" key="3">
    <source>
        <dbReference type="Proteomes" id="UP001486207"/>
    </source>
</evidence>
<name>A0ABV1Y019_9ACTN</name>
<evidence type="ECO:0000313" key="2">
    <source>
        <dbReference type="EMBL" id="MER7377171.1"/>
    </source>
</evidence>
<protein>
    <recommendedName>
        <fullName evidence="4">Secreted protein</fullName>
    </recommendedName>
</protein>